<proteinExistence type="predicted"/>
<name>A0A0B7ABV5_9EUPU</name>
<sequence length="100" mass="11338">GPGNHSGGSEFNLIDCVLKNVNNTQSSSVITVCKNNYLTVYILLPYFPNKILADYFLKYQTTELEECHLVLLVLGMVQDNCMQMCMSITQFWALLISMLH</sequence>
<feature type="non-terminal residue" evidence="1">
    <location>
        <position position="1"/>
    </location>
</feature>
<dbReference type="AlphaFoldDB" id="A0A0B7ABV5"/>
<protein>
    <submittedName>
        <fullName evidence="1">Uncharacterized protein</fullName>
    </submittedName>
</protein>
<gene>
    <name evidence="1" type="primary">ORF109215</name>
    <name evidence="2" type="synonym">ORF109218</name>
</gene>
<evidence type="ECO:0000313" key="1">
    <source>
        <dbReference type="EMBL" id="CEK78268.1"/>
    </source>
</evidence>
<evidence type="ECO:0000313" key="2">
    <source>
        <dbReference type="EMBL" id="CEK78269.1"/>
    </source>
</evidence>
<dbReference type="EMBL" id="HACG01031404">
    <property type="protein sequence ID" value="CEK78269.1"/>
    <property type="molecule type" value="Transcribed_RNA"/>
</dbReference>
<reference evidence="1" key="1">
    <citation type="submission" date="2014-12" db="EMBL/GenBank/DDBJ databases">
        <title>Insight into the proteome of Arion vulgaris.</title>
        <authorList>
            <person name="Aradska J."/>
            <person name="Bulat T."/>
            <person name="Smidak R."/>
            <person name="Sarate P."/>
            <person name="Gangsoo J."/>
            <person name="Sialana F."/>
            <person name="Bilban M."/>
            <person name="Lubec G."/>
        </authorList>
    </citation>
    <scope>NUCLEOTIDE SEQUENCE</scope>
    <source>
        <tissue evidence="1">Skin</tissue>
    </source>
</reference>
<dbReference type="EMBL" id="HACG01031403">
    <property type="protein sequence ID" value="CEK78268.1"/>
    <property type="molecule type" value="Transcribed_RNA"/>
</dbReference>
<accession>A0A0B7ABV5</accession>
<organism evidence="1">
    <name type="scientific">Arion vulgaris</name>
    <dbReference type="NCBI Taxonomy" id="1028688"/>
    <lineage>
        <taxon>Eukaryota</taxon>
        <taxon>Metazoa</taxon>
        <taxon>Spiralia</taxon>
        <taxon>Lophotrochozoa</taxon>
        <taxon>Mollusca</taxon>
        <taxon>Gastropoda</taxon>
        <taxon>Heterobranchia</taxon>
        <taxon>Euthyneura</taxon>
        <taxon>Panpulmonata</taxon>
        <taxon>Eupulmonata</taxon>
        <taxon>Stylommatophora</taxon>
        <taxon>Helicina</taxon>
        <taxon>Arionoidea</taxon>
        <taxon>Arionidae</taxon>
        <taxon>Arion</taxon>
    </lineage>
</organism>